<dbReference type="InterPro" id="IPR054353">
    <property type="entry name" value="IstA-like_C"/>
</dbReference>
<protein>
    <recommendedName>
        <fullName evidence="1">Transposase for insertion sequence element IS21-like C-terminal domain-containing protein</fullName>
    </recommendedName>
</protein>
<dbReference type="Pfam" id="PF22483">
    <property type="entry name" value="Mu-transpos_C_2"/>
    <property type="match status" value="1"/>
</dbReference>
<evidence type="ECO:0000313" key="2">
    <source>
        <dbReference type="EMBL" id="MDO1537386.1"/>
    </source>
</evidence>
<comment type="caution">
    <text evidence="2">The sequence shown here is derived from an EMBL/GenBank/DDBJ whole genome shotgun (WGS) entry which is preliminary data.</text>
</comment>
<name>A0ABT8SEP2_9BURK</name>
<dbReference type="RefSeq" id="WP_301815784.1">
    <property type="nucleotide sequence ID" value="NZ_JAUJZH010000039.1"/>
</dbReference>
<organism evidence="2 3">
    <name type="scientific">Variovorax ginsengisoli</name>
    <dbReference type="NCBI Taxonomy" id="363844"/>
    <lineage>
        <taxon>Bacteria</taxon>
        <taxon>Pseudomonadati</taxon>
        <taxon>Pseudomonadota</taxon>
        <taxon>Betaproteobacteria</taxon>
        <taxon>Burkholderiales</taxon>
        <taxon>Comamonadaceae</taxon>
        <taxon>Variovorax</taxon>
    </lineage>
</organism>
<gene>
    <name evidence="2" type="ORF">Q2T77_34565</name>
</gene>
<proteinExistence type="predicted"/>
<reference evidence="2" key="1">
    <citation type="submission" date="2023-06" db="EMBL/GenBank/DDBJ databases">
        <authorList>
            <person name="Jiang Y."/>
            <person name="Liu Q."/>
        </authorList>
    </citation>
    <scope>NUCLEOTIDE SEQUENCE</scope>
    <source>
        <strain evidence="2">CGMCC 1.12090</strain>
    </source>
</reference>
<sequence length="334" mass="38065">MPGKRISDHQVTKYKELRGKHSREVAAAKAGVSVASARRIESAVLLPSQKPARNWRTRADPLTEVWTAEVVPMLEAAPGLMAVTVLEELQLRYLQRFDGAVLRTLQRRVRQWRAEHGGDREIFFAQEHPPGRLGLSDFTVCDELAITVDFEEVDARVSKFGLISIKAAHYSVPSRLVAHRLKVRLYSAHLEAWLGGVKVFECERLRSSAQTKHPKRIDWRHMLPSLRRKPGAFARWMLRDAMFPRSEYAQAWERMSQRLSEREACRLMVNLLDLADRANVVAELAGILSALDERNELPDIEVLRTQFAPRPALMPFVEVMLPTTAVYDELLEAS</sequence>
<accession>A0ABT8SEP2</accession>
<dbReference type="EMBL" id="JAUKVY010000039">
    <property type="protein sequence ID" value="MDO1537386.1"/>
    <property type="molecule type" value="Genomic_DNA"/>
</dbReference>
<feature type="domain" description="Transposase for insertion sequence element IS21-like C-terminal" evidence="1">
    <location>
        <begin position="151"/>
        <end position="210"/>
    </location>
</feature>
<evidence type="ECO:0000259" key="1">
    <source>
        <dbReference type="Pfam" id="PF22483"/>
    </source>
</evidence>
<dbReference type="PANTHER" id="PTHR35004:SF7">
    <property type="entry name" value="INTEGRASE PROTEIN"/>
    <property type="match status" value="1"/>
</dbReference>
<dbReference type="Proteomes" id="UP001169027">
    <property type="component" value="Unassembled WGS sequence"/>
</dbReference>
<evidence type="ECO:0000313" key="3">
    <source>
        <dbReference type="Proteomes" id="UP001169027"/>
    </source>
</evidence>
<keyword evidence="3" id="KW-1185">Reference proteome</keyword>
<dbReference type="PANTHER" id="PTHR35004">
    <property type="entry name" value="TRANSPOSASE RV3428C-RELATED"/>
    <property type="match status" value="1"/>
</dbReference>